<organism evidence="2 3">
    <name type="scientific">Trifolium medium</name>
    <dbReference type="NCBI Taxonomy" id="97028"/>
    <lineage>
        <taxon>Eukaryota</taxon>
        <taxon>Viridiplantae</taxon>
        <taxon>Streptophyta</taxon>
        <taxon>Embryophyta</taxon>
        <taxon>Tracheophyta</taxon>
        <taxon>Spermatophyta</taxon>
        <taxon>Magnoliopsida</taxon>
        <taxon>eudicotyledons</taxon>
        <taxon>Gunneridae</taxon>
        <taxon>Pentapetalae</taxon>
        <taxon>rosids</taxon>
        <taxon>fabids</taxon>
        <taxon>Fabales</taxon>
        <taxon>Fabaceae</taxon>
        <taxon>Papilionoideae</taxon>
        <taxon>50 kb inversion clade</taxon>
        <taxon>NPAAA clade</taxon>
        <taxon>Hologalegina</taxon>
        <taxon>IRL clade</taxon>
        <taxon>Trifolieae</taxon>
        <taxon>Trifolium</taxon>
    </lineage>
</organism>
<dbReference type="AlphaFoldDB" id="A0A392SV19"/>
<dbReference type="EMBL" id="LXQA010436897">
    <property type="protein sequence ID" value="MCI51760.1"/>
    <property type="molecule type" value="Genomic_DNA"/>
</dbReference>
<accession>A0A392SV19</accession>
<evidence type="ECO:0000313" key="3">
    <source>
        <dbReference type="Proteomes" id="UP000265520"/>
    </source>
</evidence>
<reference evidence="2 3" key="1">
    <citation type="journal article" date="2018" name="Front. Plant Sci.">
        <title>Red Clover (Trifolium pratense) and Zigzag Clover (T. medium) - A Picture of Genomic Similarities and Differences.</title>
        <authorList>
            <person name="Dluhosova J."/>
            <person name="Istvanek J."/>
            <person name="Nedelnik J."/>
            <person name="Repkova J."/>
        </authorList>
    </citation>
    <scope>NUCLEOTIDE SEQUENCE [LARGE SCALE GENOMIC DNA]</scope>
    <source>
        <strain evidence="3">cv. 10/8</strain>
        <tissue evidence="2">Leaf</tissue>
    </source>
</reference>
<comment type="caution">
    <text evidence="2">The sequence shown here is derived from an EMBL/GenBank/DDBJ whole genome shotgun (WGS) entry which is preliminary data.</text>
</comment>
<sequence>GYIRNFNSFHGSSANNQRCSQHASYHLPEIWNFPPSKTSHFSHDFGDFAMEDPGRDQKPLNQGRKRRDTAEDLVKGVSTSNGGGNSNPVVIAHSII</sequence>
<feature type="compositionally biased region" description="Low complexity" evidence="1">
    <location>
        <begin position="76"/>
        <end position="90"/>
    </location>
</feature>
<feature type="region of interest" description="Disordered" evidence="1">
    <location>
        <begin position="42"/>
        <end position="90"/>
    </location>
</feature>
<name>A0A392SV19_9FABA</name>
<dbReference type="Proteomes" id="UP000265520">
    <property type="component" value="Unassembled WGS sequence"/>
</dbReference>
<evidence type="ECO:0000256" key="1">
    <source>
        <dbReference type="SAM" id="MobiDB-lite"/>
    </source>
</evidence>
<proteinExistence type="predicted"/>
<evidence type="ECO:0000313" key="2">
    <source>
        <dbReference type="EMBL" id="MCI51760.1"/>
    </source>
</evidence>
<protein>
    <submittedName>
        <fullName evidence="2">Uncharacterized protein</fullName>
    </submittedName>
</protein>
<keyword evidence="3" id="KW-1185">Reference proteome</keyword>
<feature type="compositionally biased region" description="Basic and acidic residues" evidence="1">
    <location>
        <begin position="42"/>
        <end position="58"/>
    </location>
</feature>
<feature type="non-terminal residue" evidence="2">
    <location>
        <position position="1"/>
    </location>
</feature>